<dbReference type="PATRIC" id="fig|1122247.3.peg.3587"/>
<dbReference type="STRING" id="1122247.GCA_000379865_02758"/>
<reference evidence="1 2" key="1">
    <citation type="journal article" date="2012" name="J. Bacteriol.">
        <title>Genome sequence of Mycobacterium hassiacum DSM 44199, a rare source of heat-stable mycobacterial proteins.</title>
        <authorList>
            <person name="Tiago I."/>
            <person name="Maranha A."/>
            <person name="Mendes V."/>
            <person name="Alarico S."/>
            <person name="Moynihan P.J."/>
            <person name="Clarke A.J."/>
            <person name="Macedo-Ribeiro S."/>
            <person name="Pereira P.J."/>
            <person name="Empadinhas N."/>
        </authorList>
    </citation>
    <scope>NUCLEOTIDE SEQUENCE [LARGE SCALE GENOMIC DNA]</scope>
    <source>
        <strain evidence="2">DSM 44199 / CIP 105218 / JCM 12690 / 3849</strain>
    </source>
</reference>
<evidence type="ECO:0000313" key="1">
    <source>
        <dbReference type="EMBL" id="EKF22252.1"/>
    </source>
</evidence>
<dbReference type="AlphaFoldDB" id="K5BDM6"/>
<dbReference type="InterPro" id="IPR018763">
    <property type="entry name" value="DUF2334"/>
</dbReference>
<dbReference type="RefSeq" id="WP_005630295.1">
    <property type="nucleotide sequence ID" value="NZ_AMRA01000102.1"/>
</dbReference>
<dbReference type="eggNOG" id="COG3233">
    <property type="taxonomic scope" value="Bacteria"/>
</dbReference>
<sequence>MAGRLIVAVSEINDDTRTDVERFCAELDTRSVPASLLVTPRARRGYRLVDDADTVAWLTGRRAGGDAIVLHGYDATVGRRRGEFAALPAHEAHLRLLAADRVLEQTGLRTRLFAAGAVSSGALRALTRNGFRLLVTRSAITDLVRGTTVRVRELRLGPGLLSEPWRCRALVLAAERAARRGGSVRIAVTGGQLRNAAMYRAVLDAIDLALLHRCTPTVYRWPGPPASGTPRLLPAAA</sequence>
<comment type="caution">
    <text evidence="1">The sequence shown here is derived from an EMBL/GenBank/DDBJ whole genome shotgun (WGS) entry which is preliminary data.</text>
</comment>
<protein>
    <submittedName>
        <fullName evidence="1">Uncharacterized protein</fullName>
    </submittedName>
</protein>
<gene>
    <name evidence="1" type="ORF">C731_3743</name>
</gene>
<dbReference type="Proteomes" id="UP000006265">
    <property type="component" value="Unassembled WGS sequence"/>
</dbReference>
<name>K5BDM6_MYCHD</name>
<accession>K5BDM6</accession>
<keyword evidence="2" id="KW-1185">Reference proteome</keyword>
<organism evidence="1 2">
    <name type="scientific">Mycolicibacterium hassiacum (strain DSM 44199 / CIP 105218 / JCM 12690 / 3849)</name>
    <name type="common">Mycobacterium hassiacum</name>
    <dbReference type="NCBI Taxonomy" id="1122247"/>
    <lineage>
        <taxon>Bacteria</taxon>
        <taxon>Bacillati</taxon>
        <taxon>Actinomycetota</taxon>
        <taxon>Actinomycetes</taxon>
        <taxon>Mycobacteriales</taxon>
        <taxon>Mycobacteriaceae</taxon>
        <taxon>Mycolicibacterium</taxon>
    </lineage>
</organism>
<evidence type="ECO:0000313" key="2">
    <source>
        <dbReference type="Proteomes" id="UP000006265"/>
    </source>
</evidence>
<proteinExistence type="predicted"/>
<dbReference type="OrthoDB" id="5242819at2"/>
<dbReference type="Pfam" id="PF10096">
    <property type="entry name" value="DUF2334"/>
    <property type="match status" value="1"/>
</dbReference>
<dbReference type="EMBL" id="AMRA01000102">
    <property type="protein sequence ID" value="EKF22252.1"/>
    <property type="molecule type" value="Genomic_DNA"/>
</dbReference>